<dbReference type="RefSeq" id="WP_148816576.1">
    <property type="nucleotide sequence ID" value="NZ_CP043046.1"/>
</dbReference>
<dbReference type="GO" id="GO:0003700">
    <property type="term" value="F:DNA-binding transcription factor activity"/>
    <property type="evidence" value="ECO:0007669"/>
    <property type="project" value="TreeGrafter"/>
</dbReference>
<keyword evidence="6" id="KW-1185">Reference proteome</keyword>
<dbReference type="KEGG" id="pacr:FXN63_18060"/>
<organism evidence="5 6">
    <name type="scientific">Pigmentiphaga aceris</name>
    <dbReference type="NCBI Taxonomy" id="1940612"/>
    <lineage>
        <taxon>Bacteria</taxon>
        <taxon>Pseudomonadati</taxon>
        <taxon>Pseudomonadota</taxon>
        <taxon>Betaproteobacteria</taxon>
        <taxon>Burkholderiales</taxon>
        <taxon>Alcaligenaceae</taxon>
        <taxon>Pigmentiphaga</taxon>
    </lineage>
</organism>
<dbReference type="SUPFAM" id="SSF46785">
    <property type="entry name" value="Winged helix' DNA-binding domain"/>
    <property type="match status" value="1"/>
</dbReference>
<dbReference type="Pfam" id="PF00027">
    <property type="entry name" value="cNMP_binding"/>
    <property type="match status" value="1"/>
</dbReference>
<dbReference type="AlphaFoldDB" id="A0A5C0AYN0"/>
<evidence type="ECO:0000256" key="3">
    <source>
        <dbReference type="ARBA" id="ARBA00023163"/>
    </source>
</evidence>
<reference evidence="5 6" key="1">
    <citation type="submission" date="2019-08" db="EMBL/GenBank/DDBJ databases">
        <title>Amphibian skin-associated Pigmentiphaga: genome sequence and occurrence across geography and hosts.</title>
        <authorList>
            <person name="Bletz M.C."/>
            <person name="Bunk B."/>
            <person name="Sproeer C."/>
            <person name="Biwer P."/>
            <person name="Reiter S."/>
            <person name="Rabemananjara F.C.E."/>
            <person name="Schulz S."/>
            <person name="Overmann J."/>
            <person name="Vences M."/>
        </authorList>
    </citation>
    <scope>NUCLEOTIDE SEQUENCE [LARGE SCALE GENOMIC DNA]</scope>
    <source>
        <strain evidence="5 6">Mada1488</strain>
    </source>
</reference>
<keyword evidence="3" id="KW-0804">Transcription</keyword>
<evidence type="ECO:0000259" key="4">
    <source>
        <dbReference type="PROSITE" id="PS50042"/>
    </source>
</evidence>
<dbReference type="Proteomes" id="UP000325161">
    <property type="component" value="Chromosome"/>
</dbReference>
<keyword evidence="2" id="KW-0238">DNA-binding</keyword>
<dbReference type="CDD" id="cd00038">
    <property type="entry name" value="CAP_ED"/>
    <property type="match status" value="1"/>
</dbReference>
<protein>
    <submittedName>
        <fullName evidence="5">Crp/Fnr family transcriptional regulator</fullName>
    </submittedName>
</protein>
<dbReference type="Gene3D" id="1.10.10.10">
    <property type="entry name" value="Winged helix-like DNA-binding domain superfamily/Winged helix DNA-binding domain"/>
    <property type="match status" value="1"/>
</dbReference>
<name>A0A5C0AYN0_9BURK</name>
<dbReference type="InterPro" id="IPR050397">
    <property type="entry name" value="Env_Response_Regulators"/>
</dbReference>
<dbReference type="OrthoDB" id="8558412at2"/>
<dbReference type="EMBL" id="CP043046">
    <property type="protein sequence ID" value="QEI07529.1"/>
    <property type="molecule type" value="Genomic_DNA"/>
</dbReference>
<evidence type="ECO:0000256" key="2">
    <source>
        <dbReference type="ARBA" id="ARBA00023125"/>
    </source>
</evidence>
<dbReference type="Pfam" id="PF13545">
    <property type="entry name" value="HTH_Crp_2"/>
    <property type="match status" value="1"/>
</dbReference>
<accession>A0A5C0AYN0</accession>
<dbReference type="InterPro" id="IPR036390">
    <property type="entry name" value="WH_DNA-bd_sf"/>
</dbReference>
<evidence type="ECO:0000256" key="1">
    <source>
        <dbReference type="ARBA" id="ARBA00023015"/>
    </source>
</evidence>
<dbReference type="SMART" id="SM00100">
    <property type="entry name" value="cNMP"/>
    <property type="match status" value="1"/>
</dbReference>
<evidence type="ECO:0000313" key="5">
    <source>
        <dbReference type="EMBL" id="QEI07529.1"/>
    </source>
</evidence>
<evidence type="ECO:0000313" key="6">
    <source>
        <dbReference type="Proteomes" id="UP000325161"/>
    </source>
</evidence>
<feature type="domain" description="Cyclic nucleotide-binding" evidence="4">
    <location>
        <begin position="19"/>
        <end position="138"/>
    </location>
</feature>
<dbReference type="GO" id="GO:0003677">
    <property type="term" value="F:DNA binding"/>
    <property type="evidence" value="ECO:0007669"/>
    <property type="project" value="UniProtKB-KW"/>
</dbReference>
<dbReference type="Gene3D" id="2.60.120.10">
    <property type="entry name" value="Jelly Rolls"/>
    <property type="match status" value="1"/>
</dbReference>
<dbReference type="InterPro" id="IPR018490">
    <property type="entry name" value="cNMP-bd_dom_sf"/>
</dbReference>
<dbReference type="InterPro" id="IPR014710">
    <property type="entry name" value="RmlC-like_jellyroll"/>
</dbReference>
<dbReference type="InterPro" id="IPR000595">
    <property type="entry name" value="cNMP-bd_dom"/>
</dbReference>
<dbReference type="PANTHER" id="PTHR24567">
    <property type="entry name" value="CRP FAMILY TRANSCRIPTIONAL REGULATORY PROTEIN"/>
    <property type="match status" value="1"/>
</dbReference>
<gene>
    <name evidence="5" type="ORF">FXN63_18060</name>
</gene>
<keyword evidence="1" id="KW-0805">Transcription regulation</keyword>
<dbReference type="SUPFAM" id="SSF51206">
    <property type="entry name" value="cAMP-binding domain-like"/>
    <property type="match status" value="1"/>
</dbReference>
<proteinExistence type="predicted"/>
<dbReference type="GO" id="GO:0005829">
    <property type="term" value="C:cytosol"/>
    <property type="evidence" value="ECO:0007669"/>
    <property type="project" value="TreeGrafter"/>
</dbReference>
<sequence length="230" mass="25415">MLCTKDIERIKADWRACVWSHTLTDVQATQLLPTIQIASVPAGGYIWRRGDTSDHWVGMVSGSMKLCSTSPAGKSVTYTGMAYGWIGEDGIVSGGARNCDAVALIDAVIAKMPAAVFLKLLEENPAFNRFVMRQMSERTQQFMELTAFEKMLDPVAKVARSLGALFNPWFFPPHSLELKVTQAEVADFCNMSRSRVSIALKQLEREGLVKVAYSGTTVVDLDGLRRYAEV</sequence>
<dbReference type="InterPro" id="IPR012318">
    <property type="entry name" value="HTH_CRP"/>
</dbReference>
<dbReference type="InterPro" id="IPR036388">
    <property type="entry name" value="WH-like_DNA-bd_sf"/>
</dbReference>
<dbReference type="PANTHER" id="PTHR24567:SF68">
    <property type="entry name" value="DNA-BINDING TRANSCRIPTIONAL DUAL REGULATOR CRP"/>
    <property type="match status" value="1"/>
</dbReference>
<dbReference type="PROSITE" id="PS50042">
    <property type="entry name" value="CNMP_BINDING_3"/>
    <property type="match status" value="1"/>
</dbReference>